<gene>
    <name evidence="1" type="ORF">F9L08_03095</name>
</gene>
<dbReference type="RefSeq" id="WP_151651038.1">
    <property type="nucleotide sequence ID" value="NZ_WBVX01000002.1"/>
</dbReference>
<organism evidence="1 2">
    <name type="scientific">Brucella tritici</name>
    <dbReference type="NCBI Taxonomy" id="94626"/>
    <lineage>
        <taxon>Bacteria</taxon>
        <taxon>Pseudomonadati</taxon>
        <taxon>Pseudomonadota</taxon>
        <taxon>Alphaproteobacteria</taxon>
        <taxon>Hyphomicrobiales</taxon>
        <taxon>Brucellaceae</taxon>
        <taxon>Brucella/Ochrobactrum group</taxon>
        <taxon>Brucella</taxon>
    </lineage>
</organism>
<evidence type="ECO:0000313" key="1">
    <source>
        <dbReference type="EMBL" id="KAB2689659.1"/>
    </source>
</evidence>
<protein>
    <submittedName>
        <fullName evidence="1">Uncharacterized protein</fullName>
    </submittedName>
</protein>
<proteinExistence type="predicted"/>
<name>A0A6L3YVX2_9HYPH</name>
<sequence length="266" mass="28692">MSLVALVIRIATVRALRGRTFAEELVFDSKINPVNLVSKDEQRNVIVVTTDDDNVDITGRDLRAGDHKLELVIETAVTQKASVNVADGETTEVVTIPATDAGLETTVGIIGYQIAKALSADGGFWGDIWRTLVPKVHSISSRRGADDANGVRYAARQFIYVIDHINEPTPGEKPSGVWVKVLDAMKADPDLAKLAKIIEAEISGGDYLPWELARGHLGLANDETDIIGSKPVKISEIVPLDAVDVSDGFTLDRQKADEVDGPEKAT</sequence>
<comment type="caution">
    <text evidence="1">The sequence shown here is derived from an EMBL/GenBank/DDBJ whole genome shotgun (WGS) entry which is preliminary data.</text>
</comment>
<dbReference type="EMBL" id="WBVX01000002">
    <property type="protein sequence ID" value="KAB2689659.1"/>
    <property type="molecule type" value="Genomic_DNA"/>
</dbReference>
<reference evidence="1 2" key="1">
    <citation type="submission" date="2019-09" db="EMBL/GenBank/DDBJ databases">
        <title>Taxonomic organization of the family Brucellaceae based on a phylogenomic approach.</title>
        <authorList>
            <person name="Leclercq S."/>
            <person name="Cloeckaert A."/>
            <person name="Zygmunt M.S."/>
        </authorList>
    </citation>
    <scope>NUCLEOTIDE SEQUENCE [LARGE SCALE GENOMIC DNA]</scope>
    <source>
        <strain evidence="1 2">WS1830</strain>
    </source>
</reference>
<dbReference type="AlphaFoldDB" id="A0A6L3YVX2"/>
<evidence type="ECO:0000313" key="2">
    <source>
        <dbReference type="Proteomes" id="UP000481643"/>
    </source>
</evidence>
<dbReference type="Proteomes" id="UP000481643">
    <property type="component" value="Unassembled WGS sequence"/>
</dbReference>
<accession>A0A6L3YVX2</accession>